<proteinExistence type="predicted"/>
<accession>A0A2N5N0M7</accession>
<keyword evidence="2" id="KW-1185">Reference proteome</keyword>
<dbReference type="RefSeq" id="WP_101808395.1">
    <property type="nucleotide sequence ID" value="NZ_NFEZ01000004.1"/>
</dbReference>
<sequence>MLVLLGLALAALWMDHVHRDGRQEAVTVLKAIEGEELVFASEDGEDLRAEAPQLLLPLLEVGREYRIVVDRNRFRHAVLQKIEPHDAPSK</sequence>
<reference evidence="1 2" key="1">
    <citation type="submission" date="2017-05" db="EMBL/GenBank/DDBJ databases">
        <title>Functional genome analysis of Paenibacillus pasadenensis strain R16: insights on endophytic life style and antifungal activity.</title>
        <authorList>
            <person name="Passera A."/>
            <person name="Marcolungo L."/>
            <person name="Casati P."/>
            <person name="Brasca M."/>
            <person name="Quaglino F."/>
            <person name="Delledonne M."/>
        </authorList>
    </citation>
    <scope>NUCLEOTIDE SEQUENCE [LARGE SCALE GENOMIC DNA]</scope>
    <source>
        <strain evidence="1 2">R16</strain>
    </source>
</reference>
<dbReference type="EMBL" id="NFEZ01000004">
    <property type="protein sequence ID" value="PLT43890.1"/>
    <property type="molecule type" value="Genomic_DNA"/>
</dbReference>
<protein>
    <submittedName>
        <fullName evidence="1">Uncharacterized protein</fullName>
    </submittedName>
</protein>
<gene>
    <name evidence="1" type="ORF">B8V81_2321</name>
</gene>
<evidence type="ECO:0000313" key="1">
    <source>
        <dbReference type="EMBL" id="PLT43890.1"/>
    </source>
</evidence>
<comment type="caution">
    <text evidence="1">The sequence shown here is derived from an EMBL/GenBank/DDBJ whole genome shotgun (WGS) entry which is preliminary data.</text>
</comment>
<dbReference type="AlphaFoldDB" id="A0A2N5N0M7"/>
<evidence type="ECO:0000313" key="2">
    <source>
        <dbReference type="Proteomes" id="UP000234789"/>
    </source>
</evidence>
<organism evidence="1 2">
    <name type="scientific">Paenibacillus pasadenensis</name>
    <dbReference type="NCBI Taxonomy" id="217090"/>
    <lineage>
        <taxon>Bacteria</taxon>
        <taxon>Bacillati</taxon>
        <taxon>Bacillota</taxon>
        <taxon>Bacilli</taxon>
        <taxon>Bacillales</taxon>
        <taxon>Paenibacillaceae</taxon>
        <taxon>Paenibacillus</taxon>
    </lineage>
</organism>
<dbReference type="Proteomes" id="UP000234789">
    <property type="component" value="Unassembled WGS sequence"/>
</dbReference>
<name>A0A2N5N0M7_9BACL</name>